<sequence>MLPDIAVLSASQKRGFKVVMLQTLESLIFFKSMLPDIAVLSASQKRGFKVVMLQTLESVLLEVVLARSTPVSTSPMINDRRATNSSSINSSDIAASNIAHVPNNHASNFITNPSTTMFINESIRRPISLIIGIACNFGVKAA</sequence>
<evidence type="ECO:0000313" key="2">
    <source>
        <dbReference type="Proteomes" id="UP001458880"/>
    </source>
</evidence>
<reference evidence="1 2" key="1">
    <citation type="journal article" date="2024" name="BMC Genomics">
        <title>De novo assembly and annotation of Popillia japonica's genome with initial clues to its potential as an invasive pest.</title>
        <authorList>
            <person name="Cucini C."/>
            <person name="Boschi S."/>
            <person name="Funari R."/>
            <person name="Cardaioli E."/>
            <person name="Iannotti N."/>
            <person name="Marturano G."/>
            <person name="Paoli F."/>
            <person name="Bruttini M."/>
            <person name="Carapelli A."/>
            <person name="Frati F."/>
            <person name="Nardi F."/>
        </authorList>
    </citation>
    <scope>NUCLEOTIDE SEQUENCE [LARGE SCALE GENOMIC DNA]</scope>
    <source>
        <strain evidence="1">DMR45628</strain>
    </source>
</reference>
<name>A0AAW1KGB1_POPJA</name>
<evidence type="ECO:0000313" key="1">
    <source>
        <dbReference type="EMBL" id="KAK9717084.1"/>
    </source>
</evidence>
<organism evidence="1 2">
    <name type="scientific">Popillia japonica</name>
    <name type="common">Japanese beetle</name>
    <dbReference type="NCBI Taxonomy" id="7064"/>
    <lineage>
        <taxon>Eukaryota</taxon>
        <taxon>Metazoa</taxon>
        <taxon>Ecdysozoa</taxon>
        <taxon>Arthropoda</taxon>
        <taxon>Hexapoda</taxon>
        <taxon>Insecta</taxon>
        <taxon>Pterygota</taxon>
        <taxon>Neoptera</taxon>
        <taxon>Endopterygota</taxon>
        <taxon>Coleoptera</taxon>
        <taxon>Polyphaga</taxon>
        <taxon>Scarabaeiformia</taxon>
        <taxon>Scarabaeidae</taxon>
        <taxon>Rutelinae</taxon>
        <taxon>Popillia</taxon>
    </lineage>
</organism>
<keyword evidence="2" id="KW-1185">Reference proteome</keyword>
<dbReference type="EMBL" id="JASPKY010000247">
    <property type="protein sequence ID" value="KAK9717084.1"/>
    <property type="molecule type" value="Genomic_DNA"/>
</dbReference>
<dbReference type="Proteomes" id="UP001458880">
    <property type="component" value="Unassembled WGS sequence"/>
</dbReference>
<protein>
    <submittedName>
        <fullName evidence="1">Uncharacterized protein</fullName>
    </submittedName>
</protein>
<comment type="caution">
    <text evidence="1">The sequence shown here is derived from an EMBL/GenBank/DDBJ whole genome shotgun (WGS) entry which is preliminary data.</text>
</comment>
<proteinExistence type="predicted"/>
<accession>A0AAW1KGB1</accession>
<gene>
    <name evidence="1" type="ORF">QE152_g24383</name>
</gene>
<dbReference type="AlphaFoldDB" id="A0AAW1KGB1"/>